<dbReference type="PANTHER" id="PTHR30118:SF11">
    <property type="entry name" value="HTH-TYPE TRANSCRIPTIONAL REGULATOR YIDZ"/>
    <property type="match status" value="1"/>
</dbReference>
<comment type="similarity">
    <text evidence="1">Belongs to the LysR transcriptional regulatory family.</text>
</comment>
<dbReference type="Proteomes" id="UP000078407">
    <property type="component" value="Unassembled WGS sequence"/>
</dbReference>
<feature type="domain" description="HTH lysR-type" evidence="5">
    <location>
        <begin position="11"/>
        <end position="61"/>
    </location>
</feature>
<dbReference type="Pfam" id="PF03466">
    <property type="entry name" value="LysR_substrate"/>
    <property type="match status" value="1"/>
</dbReference>
<evidence type="ECO:0000256" key="2">
    <source>
        <dbReference type="ARBA" id="ARBA00023015"/>
    </source>
</evidence>
<dbReference type="InterPro" id="IPR036390">
    <property type="entry name" value="WH_DNA-bd_sf"/>
</dbReference>
<dbReference type="InterPro" id="IPR000847">
    <property type="entry name" value="LysR_HTH_N"/>
</dbReference>
<gene>
    <name evidence="6" type="ORF">M976_01809</name>
</gene>
<evidence type="ECO:0000256" key="4">
    <source>
        <dbReference type="ARBA" id="ARBA00023163"/>
    </source>
</evidence>
<proteinExistence type="inferred from homology"/>
<dbReference type="SUPFAM" id="SSF46785">
    <property type="entry name" value="Winged helix' DNA-binding domain"/>
    <property type="match status" value="1"/>
</dbReference>
<accession>A0ABX2W9R4</accession>
<keyword evidence="7" id="KW-1185">Reference proteome</keyword>
<comment type="caution">
    <text evidence="6">The sequence shown here is derived from an EMBL/GenBank/DDBJ whole genome shotgun (WGS) entry which is preliminary data.</text>
</comment>
<dbReference type="InterPro" id="IPR050389">
    <property type="entry name" value="LysR-type_TF"/>
</dbReference>
<keyword evidence="4" id="KW-0804">Transcription</keyword>
<evidence type="ECO:0000259" key="5">
    <source>
        <dbReference type="PROSITE" id="PS50931"/>
    </source>
</evidence>
<dbReference type="PANTHER" id="PTHR30118">
    <property type="entry name" value="HTH-TYPE TRANSCRIPTIONAL REGULATOR LEUO-RELATED"/>
    <property type="match status" value="1"/>
</dbReference>
<dbReference type="InterPro" id="IPR036388">
    <property type="entry name" value="WH-like_DNA-bd_sf"/>
</dbReference>
<evidence type="ECO:0000256" key="3">
    <source>
        <dbReference type="ARBA" id="ARBA00023125"/>
    </source>
</evidence>
<dbReference type="PROSITE" id="PS50931">
    <property type="entry name" value="HTH_LYSR"/>
    <property type="match status" value="1"/>
</dbReference>
<organism evidence="6 7">
    <name type="scientific">Buttiauxella ferragutiae ATCC 51602</name>
    <dbReference type="NCBI Taxonomy" id="1354252"/>
    <lineage>
        <taxon>Bacteria</taxon>
        <taxon>Pseudomonadati</taxon>
        <taxon>Pseudomonadota</taxon>
        <taxon>Gammaproteobacteria</taxon>
        <taxon>Enterobacterales</taxon>
        <taxon>Enterobacteriaceae</taxon>
        <taxon>Buttiauxella</taxon>
    </lineage>
</organism>
<dbReference type="Gene3D" id="3.40.190.10">
    <property type="entry name" value="Periplasmic binding protein-like II"/>
    <property type="match status" value="2"/>
</dbReference>
<dbReference type="Pfam" id="PF00126">
    <property type="entry name" value="HTH_1"/>
    <property type="match status" value="1"/>
</dbReference>
<dbReference type="SUPFAM" id="SSF53850">
    <property type="entry name" value="Periplasmic binding protein-like II"/>
    <property type="match status" value="1"/>
</dbReference>
<name>A0ABX2W9R4_9ENTR</name>
<reference evidence="6 7" key="1">
    <citation type="submission" date="2016-04" db="EMBL/GenBank/DDBJ databases">
        <title>ATOL: Assembling a taxonomically balanced genome-scale reconstruction of the evolutionary history of the Enterobacteriaceae.</title>
        <authorList>
            <person name="Plunkett G.III."/>
            <person name="Neeno-Eckwall E.C."/>
            <person name="Glasner J.D."/>
            <person name="Perna N.T."/>
        </authorList>
    </citation>
    <scope>NUCLEOTIDE SEQUENCE [LARGE SCALE GENOMIC DNA]</scope>
    <source>
        <strain evidence="6 7">ATCC 51602</strain>
    </source>
</reference>
<evidence type="ECO:0000313" key="7">
    <source>
        <dbReference type="Proteomes" id="UP000078407"/>
    </source>
</evidence>
<keyword evidence="2" id="KW-0805">Transcription regulation</keyword>
<dbReference type="EMBL" id="LXEQ01000030">
    <property type="protein sequence ID" value="OAT28516.1"/>
    <property type="molecule type" value="Genomic_DNA"/>
</dbReference>
<keyword evidence="3" id="KW-0238">DNA-binding</keyword>
<dbReference type="RefSeq" id="WP_064543911.1">
    <property type="nucleotide sequence ID" value="NZ_LXEQ01000030.1"/>
</dbReference>
<sequence length="297" mass="33595">MHTLNMGTISIFLMVMDTRSVTNAAALLETSIPSVSRAINKMRETFNNPLFIRTKNGLEPTSLALTIASNLTRAVEHVELAIKVSKPYAKKLNDRASLRLSLSPVLEFYVTSTLQKNGRCLEQFELTCETHDGDLLRDINQLRSRRIDLSLTPQRHSDSSIVNEPLFDITPRVICRTGHPRIKPGFTMEELRNEEYLSYNLWPSLIEDNVLLGVYKPPIYSSNSMLNLLVMTTTSDYILLCAEQFAAGFAQFADVQILPLPNEKPTGTIYAHYHKNRSNDINITTLINKLKQDITHS</sequence>
<evidence type="ECO:0000313" key="6">
    <source>
        <dbReference type="EMBL" id="OAT28516.1"/>
    </source>
</evidence>
<dbReference type="InterPro" id="IPR005119">
    <property type="entry name" value="LysR_subst-bd"/>
</dbReference>
<dbReference type="Gene3D" id="1.10.10.10">
    <property type="entry name" value="Winged helix-like DNA-binding domain superfamily/Winged helix DNA-binding domain"/>
    <property type="match status" value="1"/>
</dbReference>
<protein>
    <submittedName>
        <fullName evidence="6">LysR family transcriptional regulator</fullName>
    </submittedName>
</protein>
<evidence type="ECO:0000256" key="1">
    <source>
        <dbReference type="ARBA" id="ARBA00009437"/>
    </source>
</evidence>